<evidence type="ECO:0000256" key="7">
    <source>
        <dbReference type="RuleBase" id="RU003797"/>
    </source>
</evidence>
<comment type="similarity">
    <text evidence="1 7">Belongs to the UPF0758 family.</text>
</comment>
<dbReference type="EMBL" id="UHIO01000001">
    <property type="protein sequence ID" value="SUP45007.1"/>
    <property type="molecule type" value="Genomic_DNA"/>
</dbReference>
<evidence type="ECO:0000256" key="3">
    <source>
        <dbReference type="ARBA" id="ARBA00022723"/>
    </source>
</evidence>
<evidence type="ECO:0000256" key="5">
    <source>
        <dbReference type="ARBA" id="ARBA00022833"/>
    </source>
</evidence>
<dbReference type="NCBIfam" id="TIGR00608">
    <property type="entry name" value="radc"/>
    <property type="match status" value="1"/>
</dbReference>
<keyword evidence="6" id="KW-0482">Metalloprotease</keyword>
<dbReference type="Pfam" id="PF20582">
    <property type="entry name" value="UPF0758_N"/>
    <property type="match status" value="1"/>
</dbReference>
<evidence type="ECO:0000313" key="9">
    <source>
        <dbReference type="EMBL" id="SUP45007.1"/>
    </source>
</evidence>
<feature type="domain" description="MPN" evidence="8">
    <location>
        <begin position="110"/>
        <end position="232"/>
    </location>
</feature>
<dbReference type="InterPro" id="IPR001405">
    <property type="entry name" value="UPF0758"/>
</dbReference>
<dbReference type="InterPro" id="IPR037518">
    <property type="entry name" value="MPN"/>
</dbReference>
<evidence type="ECO:0000313" key="10">
    <source>
        <dbReference type="Proteomes" id="UP000255367"/>
    </source>
</evidence>
<dbReference type="AlphaFoldDB" id="A0A380NPM2"/>
<gene>
    <name evidence="9" type="ORF">NCTC12020_01948</name>
</gene>
<evidence type="ECO:0000256" key="6">
    <source>
        <dbReference type="ARBA" id="ARBA00023049"/>
    </source>
</evidence>
<keyword evidence="2" id="KW-0645">Protease</keyword>
<dbReference type="PANTHER" id="PTHR30471">
    <property type="entry name" value="DNA REPAIR PROTEIN RADC"/>
    <property type="match status" value="1"/>
</dbReference>
<dbReference type="PANTHER" id="PTHR30471:SF3">
    <property type="entry name" value="UPF0758 PROTEIN YEES-RELATED"/>
    <property type="match status" value="1"/>
</dbReference>
<dbReference type="InterPro" id="IPR046778">
    <property type="entry name" value="UPF0758_N"/>
</dbReference>
<dbReference type="GO" id="GO:0008237">
    <property type="term" value="F:metallopeptidase activity"/>
    <property type="evidence" value="ECO:0007669"/>
    <property type="project" value="UniProtKB-KW"/>
</dbReference>
<evidence type="ECO:0000256" key="1">
    <source>
        <dbReference type="ARBA" id="ARBA00010243"/>
    </source>
</evidence>
<name>A0A380NPM2_9FIRM</name>
<keyword evidence="5" id="KW-0862">Zinc</keyword>
<dbReference type="RefSeq" id="WP_422822094.1">
    <property type="nucleotide sequence ID" value="NZ_UHIO01000001.1"/>
</dbReference>
<keyword evidence="10" id="KW-1185">Reference proteome</keyword>
<dbReference type="SUPFAM" id="SSF102712">
    <property type="entry name" value="JAB1/MPN domain"/>
    <property type="match status" value="1"/>
</dbReference>
<dbReference type="GO" id="GO:0006508">
    <property type="term" value="P:proteolysis"/>
    <property type="evidence" value="ECO:0007669"/>
    <property type="project" value="UniProtKB-KW"/>
</dbReference>
<dbReference type="CDD" id="cd08071">
    <property type="entry name" value="MPN_DUF2466"/>
    <property type="match status" value="1"/>
</dbReference>
<reference evidence="9 10" key="1">
    <citation type="submission" date="2018-06" db="EMBL/GenBank/DDBJ databases">
        <authorList>
            <consortium name="Pathogen Informatics"/>
            <person name="Doyle S."/>
        </authorList>
    </citation>
    <scope>NUCLEOTIDE SEQUENCE [LARGE SCALE GENOMIC DNA]</scope>
    <source>
        <strain evidence="9 10">NCTC12020</strain>
    </source>
</reference>
<proteinExistence type="inferred from homology"/>
<sequence length="232" mass="25526">MRAMTTGCVREWQPWQQPREKFFQLGPNNVSTEELLAILLRTGRPGASVLELAKEVLHTVQHGAYGLNEITVQGLQTIKGIGRDKAVTVCAAIELGRRLGQLKVKQRYEDFSNPKAVASYVMERLRYEKEEHVCAAFLNCKNKLITIDTMSIGGLTGSLAEQRTVFRQALQANAASLILIHNHPSGDATPSEDDVTITKVFIKAGLVMGIPVLDHIIIGDGIYTSLCEKGLL</sequence>
<dbReference type="NCBIfam" id="NF000642">
    <property type="entry name" value="PRK00024.1"/>
    <property type="match status" value="1"/>
</dbReference>
<dbReference type="Gene3D" id="3.40.140.10">
    <property type="entry name" value="Cytidine Deaminase, domain 2"/>
    <property type="match status" value="1"/>
</dbReference>
<organism evidence="9 10">
    <name type="scientific">Veillonella criceti</name>
    <dbReference type="NCBI Taxonomy" id="103891"/>
    <lineage>
        <taxon>Bacteria</taxon>
        <taxon>Bacillati</taxon>
        <taxon>Bacillota</taxon>
        <taxon>Negativicutes</taxon>
        <taxon>Veillonellales</taxon>
        <taxon>Veillonellaceae</taxon>
        <taxon>Veillonella</taxon>
    </lineage>
</organism>
<evidence type="ECO:0000259" key="8">
    <source>
        <dbReference type="PROSITE" id="PS50249"/>
    </source>
</evidence>
<dbReference type="PROSITE" id="PS01302">
    <property type="entry name" value="UPF0758"/>
    <property type="match status" value="1"/>
</dbReference>
<dbReference type="Proteomes" id="UP000255367">
    <property type="component" value="Unassembled WGS sequence"/>
</dbReference>
<evidence type="ECO:0000256" key="4">
    <source>
        <dbReference type="ARBA" id="ARBA00022801"/>
    </source>
</evidence>
<keyword evidence="3" id="KW-0479">Metal-binding</keyword>
<accession>A0A380NPM2</accession>
<evidence type="ECO:0000256" key="2">
    <source>
        <dbReference type="ARBA" id="ARBA00022670"/>
    </source>
</evidence>
<keyword evidence="4" id="KW-0378">Hydrolase</keyword>
<dbReference type="InterPro" id="IPR025657">
    <property type="entry name" value="RadC_JAB"/>
</dbReference>
<dbReference type="Pfam" id="PF04002">
    <property type="entry name" value="RadC"/>
    <property type="match status" value="1"/>
</dbReference>
<dbReference type="InterPro" id="IPR020891">
    <property type="entry name" value="UPF0758_CS"/>
</dbReference>
<dbReference type="GO" id="GO:0046872">
    <property type="term" value="F:metal ion binding"/>
    <property type="evidence" value="ECO:0007669"/>
    <property type="project" value="UniProtKB-KW"/>
</dbReference>
<protein>
    <submittedName>
        <fullName evidence="9">DNA repair protein RadC</fullName>
    </submittedName>
</protein>
<dbReference type="PROSITE" id="PS50249">
    <property type="entry name" value="MPN"/>
    <property type="match status" value="1"/>
</dbReference>